<evidence type="ECO:0000256" key="1">
    <source>
        <dbReference type="SAM" id="Phobius"/>
    </source>
</evidence>
<protein>
    <submittedName>
        <fullName evidence="2">Uncharacterized protein</fullName>
    </submittedName>
</protein>
<dbReference type="Proteomes" id="UP000002408">
    <property type="component" value="Chromosome"/>
</dbReference>
<dbReference type="GeneID" id="43367594"/>
<keyword evidence="1" id="KW-0812">Transmembrane</keyword>
<dbReference type="HOGENOM" id="CLU_3130807_0_0_2"/>
<accession>A7I9G1</accession>
<gene>
    <name evidence="2" type="ordered locus">Mboo_1857</name>
</gene>
<organism evidence="2 3">
    <name type="scientific">Methanoregula boonei (strain DSM 21154 / JCM 14090 / 6A8)</name>
    <dbReference type="NCBI Taxonomy" id="456442"/>
    <lineage>
        <taxon>Archaea</taxon>
        <taxon>Methanobacteriati</taxon>
        <taxon>Methanobacteriota</taxon>
        <taxon>Stenosarchaea group</taxon>
        <taxon>Methanomicrobia</taxon>
        <taxon>Methanomicrobiales</taxon>
        <taxon>Methanoregulaceae</taxon>
        <taxon>Methanoregula</taxon>
    </lineage>
</organism>
<dbReference type="RefSeq" id="WP_012107423.1">
    <property type="nucleotide sequence ID" value="NC_009712.1"/>
</dbReference>
<keyword evidence="3" id="KW-1185">Reference proteome</keyword>
<proteinExistence type="predicted"/>
<dbReference type="KEGG" id="mbn:Mboo_1857"/>
<dbReference type="AlphaFoldDB" id="A7I9G1"/>
<feature type="transmembrane region" description="Helical" evidence="1">
    <location>
        <begin position="20"/>
        <end position="40"/>
    </location>
</feature>
<keyword evidence="1" id="KW-1133">Transmembrane helix</keyword>
<evidence type="ECO:0000313" key="2">
    <source>
        <dbReference type="EMBL" id="ABS56372.1"/>
    </source>
</evidence>
<sequence>MLVNHAYLSLVVPPQDRVLLAVALLTIAIVLAYFLVKALLYSAEHESQI</sequence>
<evidence type="ECO:0000313" key="3">
    <source>
        <dbReference type="Proteomes" id="UP000002408"/>
    </source>
</evidence>
<name>A7I9G1_METB6</name>
<reference evidence="3" key="1">
    <citation type="journal article" date="2015" name="Microbiology">
        <title>Genome of Methanoregula boonei 6A8 reveals adaptations to oligotrophic peatland environments.</title>
        <authorList>
            <person name="Braeuer S."/>
            <person name="Cadillo-Quiroz H."/>
            <person name="Kyrpides N."/>
            <person name="Woyke T."/>
            <person name="Goodwin L."/>
            <person name="Detter C."/>
            <person name="Podell S."/>
            <person name="Yavitt J.B."/>
            <person name="Zinder S.H."/>
        </authorList>
    </citation>
    <scope>NUCLEOTIDE SEQUENCE [LARGE SCALE GENOMIC DNA]</scope>
    <source>
        <strain evidence="3">DSM 21154 / JCM 14090 / 6A8</strain>
    </source>
</reference>
<keyword evidence="1" id="KW-0472">Membrane</keyword>
<dbReference type="EMBL" id="CP000780">
    <property type="protein sequence ID" value="ABS56372.1"/>
    <property type="molecule type" value="Genomic_DNA"/>
</dbReference>